<dbReference type="EMBL" id="VEVO01000003">
    <property type="protein sequence ID" value="KAF0044617.1"/>
    <property type="molecule type" value="Genomic_DNA"/>
</dbReference>
<dbReference type="AlphaFoldDB" id="A0A6A4TDI4"/>
<protein>
    <submittedName>
        <fullName evidence="1">Uncharacterized protein</fullName>
    </submittedName>
</protein>
<sequence>MSGLLVHYAPLKIGAPNTPERLWTVPSTFSRLTTLLTDKRHSCQSSVGWPEATSSSLCQSDTAMQECHMGFNQMNTESYCVCPSSLQTNSQSIKPPLKRVRSVRKNRTALKTF</sequence>
<dbReference type="Proteomes" id="UP000438429">
    <property type="component" value="Unassembled WGS sequence"/>
</dbReference>
<organism evidence="1 2">
    <name type="scientific">Scophthalmus maximus</name>
    <name type="common">Turbot</name>
    <name type="synonym">Psetta maxima</name>
    <dbReference type="NCBI Taxonomy" id="52904"/>
    <lineage>
        <taxon>Eukaryota</taxon>
        <taxon>Metazoa</taxon>
        <taxon>Chordata</taxon>
        <taxon>Craniata</taxon>
        <taxon>Vertebrata</taxon>
        <taxon>Euteleostomi</taxon>
        <taxon>Actinopterygii</taxon>
        <taxon>Neopterygii</taxon>
        <taxon>Teleostei</taxon>
        <taxon>Neoteleostei</taxon>
        <taxon>Acanthomorphata</taxon>
        <taxon>Carangaria</taxon>
        <taxon>Pleuronectiformes</taxon>
        <taxon>Pleuronectoidei</taxon>
        <taxon>Scophthalmidae</taxon>
        <taxon>Scophthalmus</taxon>
    </lineage>
</organism>
<gene>
    <name evidence="1" type="ORF">F2P81_003775</name>
</gene>
<proteinExistence type="predicted"/>
<name>A0A6A4TDI4_SCOMX</name>
<reference evidence="1 2" key="1">
    <citation type="submission" date="2019-06" db="EMBL/GenBank/DDBJ databases">
        <title>Draft genomes of female and male turbot (Scophthalmus maximus).</title>
        <authorList>
            <person name="Xu H."/>
            <person name="Xu X.-W."/>
            <person name="Shao C."/>
            <person name="Chen S."/>
        </authorList>
    </citation>
    <scope>NUCLEOTIDE SEQUENCE [LARGE SCALE GENOMIC DNA]</scope>
    <source>
        <strain evidence="1">Ysfricsl-2016a</strain>
        <tissue evidence="1">Blood</tissue>
    </source>
</reference>
<evidence type="ECO:0000313" key="1">
    <source>
        <dbReference type="EMBL" id="KAF0044617.1"/>
    </source>
</evidence>
<comment type="caution">
    <text evidence="1">The sequence shown here is derived from an EMBL/GenBank/DDBJ whole genome shotgun (WGS) entry which is preliminary data.</text>
</comment>
<accession>A0A6A4TDI4</accession>
<evidence type="ECO:0000313" key="2">
    <source>
        <dbReference type="Proteomes" id="UP000438429"/>
    </source>
</evidence>